<keyword evidence="1" id="KW-0472">Membrane</keyword>
<gene>
    <name evidence="3" type="ORF">BPAG_LOCUS10595</name>
</gene>
<evidence type="ECO:0000256" key="2">
    <source>
        <dbReference type="SAM" id="SignalP"/>
    </source>
</evidence>
<dbReference type="WBParaSite" id="BPAG_0001063301-mRNA-1">
    <property type="protein sequence ID" value="BPAG_0001063301-mRNA-1"/>
    <property type="gene ID" value="BPAG_0001063301"/>
</dbReference>
<feature type="signal peptide" evidence="2">
    <location>
        <begin position="1"/>
        <end position="17"/>
    </location>
</feature>
<evidence type="ECO:0000313" key="3">
    <source>
        <dbReference type="EMBL" id="VDN91781.1"/>
    </source>
</evidence>
<evidence type="ECO:0000313" key="5">
    <source>
        <dbReference type="WBParaSite" id="BPAG_0001063301-mRNA-1"/>
    </source>
</evidence>
<keyword evidence="2" id="KW-0732">Signal</keyword>
<evidence type="ECO:0000313" key="4">
    <source>
        <dbReference type="Proteomes" id="UP000278627"/>
    </source>
</evidence>
<reference evidence="5" key="1">
    <citation type="submission" date="2017-02" db="UniProtKB">
        <authorList>
            <consortium name="WormBaseParasite"/>
        </authorList>
    </citation>
    <scope>IDENTIFICATION</scope>
</reference>
<feature type="chain" id="PRO_5043122201" evidence="2">
    <location>
        <begin position="18"/>
        <end position="134"/>
    </location>
</feature>
<name>A0A0N4TPY7_BRUPA</name>
<keyword evidence="1" id="KW-1133">Transmembrane helix</keyword>
<dbReference type="EMBL" id="UZAD01013193">
    <property type="protein sequence ID" value="VDN91781.1"/>
    <property type="molecule type" value="Genomic_DNA"/>
</dbReference>
<organism evidence="5">
    <name type="scientific">Brugia pahangi</name>
    <name type="common">Filarial nematode worm</name>
    <dbReference type="NCBI Taxonomy" id="6280"/>
    <lineage>
        <taxon>Eukaryota</taxon>
        <taxon>Metazoa</taxon>
        <taxon>Ecdysozoa</taxon>
        <taxon>Nematoda</taxon>
        <taxon>Chromadorea</taxon>
        <taxon>Rhabditida</taxon>
        <taxon>Spirurina</taxon>
        <taxon>Spiruromorpha</taxon>
        <taxon>Filarioidea</taxon>
        <taxon>Onchocercidae</taxon>
        <taxon>Brugia</taxon>
    </lineage>
</organism>
<feature type="transmembrane region" description="Helical" evidence="1">
    <location>
        <begin position="115"/>
        <end position="132"/>
    </location>
</feature>
<evidence type="ECO:0000256" key="1">
    <source>
        <dbReference type="SAM" id="Phobius"/>
    </source>
</evidence>
<accession>A0A0N4TPY7</accession>
<keyword evidence="4" id="KW-1185">Reference proteome</keyword>
<sequence>MLLKILLIASVVVMGNSLQCIYGGHGAVNERIGTIRDINVTCRSQTKFCLKLESDTILSGEHVIGFARGCDQEMPGLSKHKFCKVEGCMNTHDSTGTAEVCCCTSDYCNDGTRSTFLFSAYFSILFFLSFFLNY</sequence>
<dbReference type="SUPFAM" id="SSF57302">
    <property type="entry name" value="Snake toxin-like"/>
    <property type="match status" value="1"/>
</dbReference>
<protein>
    <submittedName>
        <fullName evidence="5">Activin_recp domain-containing protein</fullName>
    </submittedName>
</protein>
<dbReference type="AlphaFoldDB" id="A0A0N4TPY7"/>
<reference evidence="3 4" key="2">
    <citation type="submission" date="2018-11" db="EMBL/GenBank/DDBJ databases">
        <authorList>
            <consortium name="Pathogen Informatics"/>
        </authorList>
    </citation>
    <scope>NUCLEOTIDE SEQUENCE [LARGE SCALE GENOMIC DNA]</scope>
</reference>
<dbReference type="InterPro" id="IPR045860">
    <property type="entry name" value="Snake_toxin-like_sf"/>
</dbReference>
<keyword evidence="1" id="KW-0812">Transmembrane</keyword>
<dbReference type="PANTHER" id="PTHR34721">
    <property type="entry name" value="PROTEIN CBG09734"/>
    <property type="match status" value="1"/>
</dbReference>
<dbReference type="Proteomes" id="UP000278627">
    <property type="component" value="Unassembled WGS sequence"/>
</dbReference>
<dbReference type="PANTHER" id="PTHR34721:SF11">
    <property type="entry name" value="ACTIVIN_RECP DOMAIN-CONTAINING PROTEIN"/>
    <property type="match status" value="1"/>
</dbReference>
<proteinExistence type="predicted"/>